<evidence type="ECO:0000313" key="8">
    <source>
        <dbReference type="Proteomes" id="UP000177659"/>
    </source>
</evidence>
<evidence type="ECO:0000256" key="1">
    <source>
        <dbReference type="ARBA" id="ARBA00004141"/>
    </source>
</evidence>
<feature type="transmembrane region" description="Helical" evidence="6">
    <location>
        <begin position="7"/>
        <end position="27"/>
    </location>
</feature>
<dbReference type="PANTHER" id="PTHR10057:SF0">
    <property type="entry name" value="TRANSLOCATOR PROTEIN"/>
    <property type="match status" value="1"/>
</dbReference>
<keyword evidence="4 6" id="KW-1133">Transmembrane helix</keyword>
<accession>A0A1F6D1K6</accession>
<proteinExistence type="inferred from homology"/>
<feature type="transmembrane region" description="Helical" evidence="6">
    <location>
        <begin position="47"/>
        <end position="69"/>
    </location>
</feature>
<dbReference type="GO" id="GO:0016020">
    <property type="term" value="C:membrane"/>
    <property type="evidence" value="ECO:0007669"/>
    <property type="project" value="UniProtKB-SubCell"/>
</dbReference>
<dbReference type="InterPro" id="IPR004307">
    <property type="entry name" value="TspO_MBR"/>
</dbReference>
<comment type="similarity">
    <text evidence="2">Belongs to the TspO/BZRP family.</text>
</comment>
<evidence type="ECO:0000256" key="5">
    <source>
        <dbReference type="ARBA" id="ARBA00023136"/>
    </source>
</evidence>
<comment type="subcellular location">
    <subcellularLocation>
        <location evidence="1">Membrane</location>
        <topology evidence="1">Multi-pass membrane protein</topology>
    </subcellularLocation>
</comment>
<organism evidence="7 8">
    <name type="scientific">Candidatus Kaiserbacteria bacterium RIFCSPHIGHO2_02_FULL_49_11</name>
    <dbReference type="NCBI Taxonomy" id="1798489"/>
    <lineage>
        <taxon>Bacteria</taxon>
        <taxon>Candidatus Kaiseribacteriota</taxon>
    </lineage>
</organism>
<dbReference type="Gene3D" id="1.20.1260.100">
    <property type="entry name" value="TspO/MBR protein"/>
    <property type="match status" value="1"/>
</dbReference>
<comment type="caution">
    <text evidence="7">The sequence shown here is derived from an EMBL/GenBank/DDBJ whole genome shotgun (WGS) entry which is preliminary data.</text>
</comment>
<reference evidence="7 8" key="1">
    <citation type="journal article" date="2016" name="Nat. Commun.">
        <title>Thousands of microbial genomes shed light on interconnected biogeochemical processes in an aquifer system.</title>
        <authorList>
            <person name="Anantharaman K."/>
            <person name="Brown C.T."/>
            <person name="Hug L.A."/>
            <person name="Sharon I."/>
            <person name="Castelle C.J."/>
            <person name="Probst A.J."/>
            <person name="Thomas B.C."/>
            <person name="Singh A."/>
            <person name="Wilkins M.J."/>
            <person name="Karaoz U."/>
            <person name="Brodie E.L."/>
            <person name="Williams K.H."/>
            <person name="Hubbard S.S."/>
            <person name="Banfield J.F."/>
        </authorList>
    </citation>
    <scope>NUCLEOTIDE SEQUENCE [LARGE SCALE GENOMIC DNA]</scope>
</reference>
<sequence length="165" mass="18792">MRISDPFKLIVSIVVAEAAGVIGAFFTEPSIAGWYAALVKPALVPPGYVFGPVWAGLFVLMGIALFFMWRKHSNILENVRMLWIWRWGIALFFIQLILNTLWSVIFFGFRNPGAAFAEIIVLWLAILATSILFYKISKPAAWLLVPYILWVSFAVYLNYAIWMLN</sequence>
<dbReference type="Pfam" id="PF03073">
    <property type="entry name" value="TspO_MBR"/>
    <property type="match status" value="1"/>
</dbReference>
<dbReference type="InterPro" id="IPR038330">
    <property type="entry name" value="TspO/MBR-related_sf"/>
</dbReference>
<feature type="transmembrane region" description="Helical" evidence="6">
    <location>
        <begin position="89"/>
        <end position="109"/>
    </location>
</feature>
<evidence type="ECO:0000256" key="2">
    <source>
        <dbReference type="ARBA" id="ARBA00007524"/>
    </source>
</evidence>
<dbReference type="CDD" id="cd15904">
    <property type="entry name" value="TSPO_MBR"/>
    <property type="match status" value="1"/>
</dbReference>
<evidence type="ECO:0000256" key="4">
    <source>
        <dbReference type="ARBA" id="ARBA00022989"/>
    </source>
</evidence>
<evidence type="ECO:0000256" key="3">
    <source>
        <dbReference type="ARBA" id="ARBA00022692"/>
    </source>
</evidence>
<evidence type="ECO:0000313" key="7">
    <source>
        <dbReference type="EMBL" id="OGG55247.1"/>
    </source>
</evidence>
<feature type="transmembrane region" description="Helical" evidence="6">
    <location>
        <begin position="115"/>
        <end position="134"/>
    </location>
</feature>
<evidence type="ECO:0000256" key="6">
    <source>
        <dbReference type="SAM" id="Phobius"/>
    </source>
</evidence>
<name>A0A1F6D1K6_9BACT</name>
<gene>
    <name evidence="7" type="ORF">A3D62_01535</name>
</gene>
<dbReference type="Proteomes" id="UP000177659">
    <property type="component" value="Unassembled WGS sequence"/>
</dbReference>
<dbReference type="FunFam" id="1.20.1260.100:FF:000001">
    <property type="entry name" value="translocator protein 2"/>
    <property type="match status" value="1"/>
</dbReference>
<dbReference type="PANTHER" id="PTHR10057">
    <property type="entry name" value="PERIPHERAL-TYPE BENZODIAZEPINE RECEPTOR"/>
    <property type="match status" value="1"/>
</dbReference>
<feature type="transmembrane region" description="Helical" evidence="6">
    <location>
        <begin position="141"/>
        <end position="162"/>
    </location>
</feature>
<dbReference type="PIRSF" id="PIRSF005859">
    <property type="entry name" value="PBR"/>
    <property type="match status" value="1"/>
</dbReference>
<dbReference type="AlphaFoldDB" id="A0A1F6D1K6"/>
<protein>
    <submittedName>
        <fullName evidence="7">TspO protein</fullName>
    </submittedName>
</protein>
<dbReference type="EMBL" id="MFLC01000008">
    <property type="protein sequence ID" value="OGG55247.1"/>
    <property type="molecule type" value="Genomic_DNA"/>
</dbReference>
<dbReference type="GO" id="GO:0033013">
    <property type="term" value="P:tetrapyrrole metabolic process"/>
    <property type="evidence" value="ECO:0007669"/>
    <property type="project" value="UniProtKB-ARBA"/>
</dbReference>
<keyword evidence="5 6" id="KW-0472">Membrane</keyword>
<keyword evidence="3 6" id="KW-0812">Transmembrane</keyword>